<comment type="caution">
    <text evidence="14">The sequence shown here is derived from an EMBL/GenBank/DDBJ whole genome shotgun (WGS) entry which is preliminary data.</text>
</comment>
<dbReference type="Pfam" id="PF00593">
    <property type="entry name" value="TonB_dep_Rec_b-barrel"/>
    <property type="match status" value="1"/>
</dbReference>
<evidence type="ECO:0000256" key="3">
    <source>
        <dbReference type="ARBA" id="ARBA00022452"/>
    </source>
</evidence>
<dbReference type="GO" id="GO:0009279">
    <property type="term" value="C:cell outer membrane"/>
    <property type="evidence" value="ECO:0007669"/>
    <property type="project" value="UniProtKB-SubCell"/>
</dbReference>
<comment type="subcellular location">
    <subcellularLocation>
        <location evidence="1 10">Cell outer membrane</location>
        <topology evidence="1 10">Multi-pass membrane protein</topology>
    </subcellularLocation>
</comment>
<dbReference type="InterPro" id="IPR039426">
    <property type="entry name" value="TonB-dep_rcpt-like"/>
</dbReference>
<evidence type="ECO:0000259" key="12">
    <source>
        <dbReference type="Pfam" id="PF00593"/>
    </source>
</evidence>
<dbReference type="Proteomes" id="UP000317010">
    <property type="component" value="Unassembled WGS sequence"/>
</dbReference>
<keyword evidence="5" id="KW-0732">Signal</keyword>
<name>A0A562TUR2_9SPHI</name>
<dbReference type="GO" id="GO:0015344">
    <property type="term" value="F:siderophore uptake transmembrane transporter activity"/>
    <property type="evidence" value="ECO:0007669"/>
    <property type="project" value="TreeGrafter"/>
</dbReference>
<evidence type="ECO:0000256" key="8">
    <source>
        <dbReference type="ARBA" id="ARBA00023170"/>
    </source>
</evidence>
<dbReference type="InterPro" id="IPR036942">
    <property type="entry name" value="Beta-barrel_TonB_sf"/>
</dbReference>
<dbReference type="GO" id="GO:0044718">
    <property type="term" value="P:siderophore transmembrane transport"/>
    <property type="evidence" value="ECO:0007669"/>
    <property type="project" value="TreeGrafter"/>
</dbReference>
<keyword evidence="2 10" id="KW-0813">Transport</keyword>
<dbReference type="Pfam" id="PF07715">
    <property type="entry name" value="Plug"/>
    <property type="match status" value="1"/>
</dbReference>
<dbReference type="AlphaFoldDB" id="A0A562TUR2"/>
<evidence type="ECO:0000256" key="2">
    <source>
        <dbReference type="ARBA" id="ARBA00022448"/>
    </source>
</evidence>
<dbReference type="InterPro" id="IPR037066">
    <property type="entry name" value="Plug_dom_sf"/>
</dbReference>
<evidence type="ECO:0000256" key="1">
    <source>
        <dbReference type="ARBA" id="ARBA00004571"/>
    </source>
</evidence>
<dbReference type="RefSeq" id="WP_144914795.1">
    <property type="nucleotide sequence ID" value="NZ_VLLI01000011.1"/>
</dbReference>
<dbReference type="Gene3D" id="2.170.130.10">
    <property type="entry name" value="TonB-dependent receptor, plug domain"/>
    <property type="match status" value="1"/>
</dbReference>
<feature type="domain" description="TonB-dependent receptor plug" evidence="13">
    <location>
        <begin position="48"/>
        <end position="156"/>
    </location>
</feature>
<evidence type="ECO:0000256" key="10">
    <source>
        <dbReference type="PROSITE-ProRule" id="PRU01360"/>
    </source>
</evidence>
<evidence type="ECO:0000256" key="7">
    <source>
        <dbReference type="ARBA" id="ARBA00023136"/>
    </source>
</evidence>
<feature type="domain" description="TonB-dependent receptor-like beta-barrel" evidence="12">
    <location>
        <begin position="253"/>
        <end position="659"/>
    </location>
</feature>
<dbReference type="InterPro" id="IPR000531">
    <property type="entry name" value="Beta-barrel_TonB"/>
</dbReference>
<reference evidence="14 15" key="1">
    <citation type="submission" date="2019-07" db="EMBL/GenBank/DDBJ databases">
        <title>Genomic Encyclopedia of Archaeal and Bacterial Type Strains, Phase II (KMG-II): from individual species to whole genera.</title>
        <authorList>
            <person name="Goeker M."/>
        </authorList>
    </citation>
    <scope>NUCLEOTIDE SEQUENCE [LARGE SCALE GENOMIC DNA]</scope>
    <source>
        <strain evidence="14 15">ATCC BAA-1854</strain>
    </source>
</reference>
<dbReference type="InterPro" id="IPR012910">
    <property type="entry name" value="Plug_dom"/>
</dbReference>
<evidence type="ECO:0000256" key="9">
    <source>
        <dbReference type="ARBA" id="ARBA00023237"/>
    </source>
</evidence>
<dbReference type="EMBL" id="VLLI01000011">
    <property type="protein sequence ID" value="TWI97213.1"/>
    <property type="molecule type" value="Genomic_DNA"/>
</dbReference>
<dbReference type="Gene3D" id="2.40.170.20">
    <property type="entry name" value="TonB-dependent receptor, beta-barrel domain"/>
    <property type="match status" value="1"/>
</dbReference>
<accession>A0A562TUR2</accession>
<dbReference type="OrthoDB" id="9782587at2"/>
<evidence type="ECO:0000313" key="14">
    <source>
        <dbReference type="EMBL" id="TWI97213.1"/>
    </source>
</evidence>
<dbReference type="SUPFAM" id="SSF56935">
    <property type="entry name" value="Porins"/>
    <property type="match status" value="1"/>
</dbReference>
<dbReference type="PROSITE" id="PS52016">
    <property type="entry name" value="TONB_DEPENDENT_REC_3"/>
    <property type="match status" value="1"/>
</dbReference>
<protein>
    <submittedName>
        <fullName evidence="14">Iron complex outermembrane receptor protein</fullName>
    </submittedName>
</protein>
<keyword evidence="3 10" id="KW-1134">Transmembrane beta strand</keyword>
<keyword evidence="8 14" id="KW-0675">Receptor</keyword>
<proteinExistence type="inferred from homology"/>
<organism evidence="14 15">
    <name type="scientific">Mucilaginibacter frigoritolerans</name>
    <dbReference type="NCBI Taxonomy" id="652788"/>
    <lineage>
        <taxon>Bacteria</taxon>
        <taxon>Pseudomonadati</taxon>
        <taxon>Bacteroidota</taxon>
        <taxon>Sphingobacteriia</taxon>
        <taxon>Sphingobacteriales</taxon>
        <taxon>Sphingobacteriaceae</taxon>
        <taxon>Mucilaginibacter</taxon>
    </lineage>
</organism>
<keyword evidence="9 10" id="KW-0998">Cell outer membrane</keyword>
<evidence type="ECO:0000256" key="5">
    <source>
        <dbReference type="ARBA" id="ARBA00022729"/>
    </source>
</evidence>
<keyword evidence="4 10" id="KW-0812">Transmembrane</keyword>
<dbReference type="PANTHER" id="PTHR30069">
    <property type="entry name" value="TONB-DEPENDENT OUTER MEMBRANE RECEPTOR"/>
    <property type="match status" value="1"/>
</dbReference>
<evidence type="ECO:0000256" key="6">
    <source>
        <dbReference type="ARBA" id="ARBA00023077"/>
    </source>
</evidence>
<gene>
    <name evidence="14" type="ORF">JN11_03674</name>
</gene>
<dbReference type="PANTHER" id="PTHR30069:SF29">
    <property type="entry name" value="HEMOGLOBIN AND HEMOGLOBIN-HAPTOGLOBIN-BINDING PROTEIN 1-RELATED"/>
    <property type="match status" value="1"/>
</dbReference>
<evidence type="ECO:0000256" key="11">
    <source>
        <dbReference type="RuleBase" id="RU003357"/>
    </source>
</evidence>
<keyword evidence="15" id="KW-1185">Reference proteome</keyword>
<keyword evidence="7 10" id="KW-0472">Membrane</keyword>
<evidence type="ECO:0000256" key="4">
    <source>
        <dbReference type="ARBA" id="ARBA00022692"/>
    </source>
</evidence>
<evidence type="ECO:0000259" key="13">
    <source>
        <dbReference type="Pfam" id="PF07715"/>
    </source>
</evidence>
<sequence length="694" mass="78755">MVKIYLSLFLLFGFLIGLKAQNTLTPKKDSVKVLDTVMVKAYLSNQPVLSVPASVSVINQKQLDLQPSSSFVSSLNSVPGVRAEERSPGSYRLSIRGSLLRSPFGIRDVKIYYDDIPLTDAGGNTYLNAIDFNSIHNMEVLKGPDGSLFGANSGGVVLISPVTHKADSNYISAGLNSGSYGLIHENTALQEHSGIYTLNLNQAYESYGGYRQNSYMQRNYLQAINRWTFNPKEEFRVLAFYSDLSYETPGGLTLAQYEADPQAARPATPTIPGAIEQKAGIYQKMTMGGAVNEYHFNDRLRNVTSIFGTYVDFTNPFITDYENRYETTFGFRSYFEWIASKQVNYKSKVNLGIEWQQTNSDINNYGNDSGIRDTAQTLDKINTNQHFFFTRYVADIYKKLHVEAALSLNFYDYEFRNVYPNDEGTYTNRSFTPQLMPRIALSYQLTNDFIWRASVSRGYSTPTTAEIRPTDHQINTNLTPEDGWNYETGFRLRNDDETMFLDASVFYYHLKNAIVPRFNADETEYYINAGNTNQPGLELYFTDWLIRQNSSSFIRGLQFNESLTLDRFTFSSDYHDAAGSYAGNQLTGVPEQVIVSSFQIKFPQNLYLFIEHNYTARIPLNDNNTAFAPHYNLLQAKAGWQHNISAKSNFEIYAGADNLLNEKYSLGDDLNAVGNRYYNAAPLRNYYIGFNVVF</sequence>
<evidence type="ECO:0000313" key="15">
    <source>
        <dbReference type="Proteomes" id="UP000317010"/>
    </source>
</evidence>
<keyword evidence="6 11" id="KW-0798">TonB box</keyword>
<comment type="similarity">
    <text evidence="10 11">Belongs to the TonB-dependent receptor family.</text>
</comment>